<evidence type="ECO:0000256" key="1">
    <source>
        <dbReference type="ARBA" id="ARBA00022729"/>
    </source>
</evidence>
<dbReference type="InterPro" id="IPR023210">
    <property type="entry name" value="NADP_OxRdtase_dom"/>
</dbReference>
<evidence type="ECO:0000313" key="5">
    <source>
        <dbReference type="Proteomes" id="UP000033067"/>
    </source>
</evidence>
<dbReference type="PANTHER" id="PTHR43312">
    <property type="entry name" value="D-THREO-ALDOSE 1-DEHYDROGENASE"/>
    <property type="match status" value="1"/>
</dbReference>
<sequence>MRKPTHDPSRRSALKGLLVSGAALALARWPLPALAADDAPILRAIPSTGVRIPIVGLGTNAYGVATAEERAPLREVIARLAQVQGSVIDTAPGYRNSEEVLGELIAELGVRDRLFLATKVTAPGDDLAEALRQLENSFRLLKTDRIDLMQVHNLNGAEAVLPTLAQWKRDGRFGHIGITTSSNDQHARTAELIRQHALDFVQVNYSLGNRAAEETVLPAALERGTAVLLNIPLGGRRGSLFGKVKDVPLPAWAADFDAHSWGQLFLKYSLSHPAVTAVIPGTTKVANLEDNLGAGRGRLPDAATRKRIEELWDSLG</sequence>
<gene>
    <name evidence="4" type="ORF">WQ53_02815</name>
</gene>
<dbReference type="InterPro" id="IPR053135">
    <property type="entry name" value="AKR2_Oxidoreductase"/>
</dbReference>
<accession>A0A0E3ULX1</accession>
<evidence type="ECO:0000313" key="4">
    <source>
        <dbReference type="EMBL" id="AKC85851.1"/>
    </source>
</evidence>
<dbReference type="InterPro" id="IPR019546">
    <property type="entry name" value="TAT_signal_bac_arc"/>
</dbReference>
<name>A0A0E3ULX1_9GAMM</name>
<keyword evidence="1 2" id="KW-0732">Signal</keyword>
<feature type="domain" description="NADP-dependent oxidoreductase" evidence="3">
    <location>
        <begin position="55"/>
        <end position="303"/>
    </location>
</feature>
<feature type="chain" id="PRO_5002412872" description="NADP-dependent oxidoreductase domain-containing protein" evidence="2">
    <location>
        <begin position="36"/>
        <end position="316"/>
    </location>
</feature>
<dbReference type="NCBIfam" id="TIGR01409">
    <property type="entry name" value="TAT_signal_seq"/>
    <property type="match status" value="1"/>
</dbReference>
<proteinExistence type="predicted"/>
<dbReference type="RefSeq" id="WP_052630205.1">
    <property type="nucleotide sequence ID" value="NZ_CP011144.1"/>
</dbReference>
<keyword evidence="5" id="KW-1185">Reference proteome</keyword>
<evidence type="ECO:0000259" key="3">
    <source>
        <dbReference type="Pfam" id="PF00248"/>
    </source>
</evidence>
<dbReference type="SUPFAM" id="SSF51430">
    <property type="entry name" value="NAD(P)-linked oxidoreductase"/>
    <property type="match status" value="1"/>
</dbReference>
<dbReference type="InterPro" id="IPR036812">
    <property type="entry name" value="NAD(P)_OxRdtase_dom_sf"/>
</dbReference>
<organism evidence="4 5">
    <name type="scientific">Pseudoxanthomonas suwonensis</name>
    <dbReference type="NCBI Taxonomy" id="314722"/>
    <lineage>
        <taxon>Bacteria</taxon>
        <taxon>Pseudomonadati</taxon>
        <taxon>Pseudomonadota</taxon>
        <taxon>Gammaproteobacteria</taxon>
        <taxon>Lysobacterales</taxon>
        <taxon>Lysobacteraceae</taxon>
        <taxon>Pseudoxanthomonas</taxon>
    </lineage>
</organism>
<dbReference type="Pfam" id="PF00248">
    <property type="entry name" value="Aldo_ket_red"/>
    <property type="match status" value="1"/>
</dbReference>
<dbReference type="AlphaFoldDB" id="A0A0E3ULX1"/>
<dbReference type="CDD" id="cd19095">
    <property type="entry name" value="AKR_PA4992-like"/>
    <property type="match status" value="1"/>
</dbReference>
<dbReference type="PROSITE" id="PS51318">
    <property type="entry name" value="TAT"/>
    <property type="match status" value="1"/>
</dbReference>
<dbReference type="PATRIC" id="fig|314722.6.peg.589"/>
<evidence type="ECO:0000256" key="2">
    <source>
        <dbReference type="SAM" id="SignalP"/>
    </source>
</evidence>
<dbReference type="EMBL" id="CP011144">
    <property type="protein sequence ID" value="AKC85851.1"/>
    <property type="molecule type" value="Genomic_DNA"/>
</dbReference>
<dbReference type="InterPro" id="IPR006311">
    <property type="entry name" value="TAT_signal"/>
</dbReference>
<dbReference type="PANTHER" id="PTHR43312:SF1">
    <property type="entry name" value="NADP-DEPENDENT OXIDOREDUCTASE DOMAIN-CONTAINING PROTEIN"/>
    <property type="match status" value="1"/>
</dbReference>
<protein>
    <recommendedName>
        <fullName evidence="3">NADP-dependent oxidoreductase domain-containing protein</fullName>
    </recommendedName>
</protein>
<dbReference type="OrthoDB" id="9772407at2"/>
<dbReference type="KEGG" id="psuw:WQ53_02815"/>
<feature type="signal peptide" evidence="2">
    <location>
        <begin position="1"/>
        <end position="35"/>
    </location>
</feature>
<dbReference type="Gene3D" id="3.20.20.100">
    <property type="entry name" value="NADP-dependent oxidoreductase domain"/>
    <property type="match status" value="1"/>
</dbReference>
<reference evidence="4 5" key="1">
    <citation type="journal article" date="2015" name="Genome Announc.">
        <title>Complete Genome Sequence of Pseudoxanthomonas suwonensis Strain J1, a Cellulose-Degrading Bacterium Isolated from Leaf- and Wood-Enriched Soil.</title>
        <authorList>
            <person name="Hou L."/>
            <person name="Jiang J."/>
            <person name="Xu Z."/>
            <person name="Zhou Y."/>
            <person name="Leung F.C."/>
        </authorList>
    </citation>
    <scope>NUCLEOTIDE SEQUENCE [LARGE SCALE GENOMIC DNA]</scope>
    <source>
        <strain evidence="4 5">J1</strain>
    </source>
</reference>
<dbReference type="Proteomes" id="UP000033067">
    <property type="component" value="Chromosome"/>
</dbReference>